<feature type="region of interest" description="Disordered" evidence="1">
    <location>
        <begin position="1"/>
        <end position="36"/>
    </location>
</feature>
<dbReference type="AlphaFoldDB" id="A0AAW0MVP4"/>
<dbReference type="EMBL" id="JBBPFD010000021">
    <property type="protein sequence ID" value="KAK7882493.1"/>
    <property type="molecule type" value="Genomic_DNA"/>
</dbReference>
<protein>
    <submittedName>
        <fullName evidence="2">Uncharacterized protein</fullName>
    </submittedName>
</protein>
<name>A0AAW0MVP4_9GOBI</name>
<accession>A0AAW0MVP4</accession>
<reference evidence="3" key="1">
    <citation type="submission" date="2024-04" db="EMBL/GenBank/DDBJ databases">
        <title>Salinicola lusitanus LLJ914,a marine bacterium isolated from the Okinawa Trough.</title>
        <authorList>
            <person name="Li J."/>
        </authorList>
    </citation>
    <scope>NUCLEOTIDE SEQUENCE [LARGE SCALE GENOMIC DNA]</scope>
</reference>
<evidence type="ECO:0000313" key="3">
    <source>
        <dbReference type="Proteomes" id="UP001460270"/>
    </source>
</evidence>
<sequence length="98" mass="10819">MMGNCTSGKKKKSKTEHSDDEDAQPPEDVTYASIDHSNSKATTAIRATAEPECDYATVNVPRALLQETDCDYATVNMPKVTLQETDCDYATVNMPTRR</sequence>
<evidence type="ECO:0000256" key="1">
    <source>
        <dbReference type="SAM" id="MobiDB-lite"/>
    </source>
</evidence>
<comment type="caution">
    <text evidence="2">The sequence shown here is derived from an EMBL/GenBank/DDBJ whole genome shotgun (WGS) entry which is preliminary data.</text>
</comment>
<evidence type="ECO:0000313" key="2">
    <source>
        <dbReference type="EMBL" id="KAK7882493.1"/>
    </source>
</evidence>
<dbReference type="Proteomes" id="UP001460270">
    <property type="component" value="Unassembled WGS sequence"/>
</dbReference>
<keyword evidence="3" id="KW-1185">Reference proteome</keyword>
<organism evidence="2 3">
    <name type="scientific">Mugilogobius chulae</name>
    <name type="common">yellowstripe goby</name>
    <dbReference type="NCBI Taxonomy" id="88201"/>
    <lineage>
        <taxon>Eukaryota</taxon>
        <taxon>Metazoa</taxon>
        <taxon>Chordata</taxon>
        <taxon>Craniata</taxon>
        <taxon>Vertebrata</taxon>
        <taxon>Euteleostomi</taxon>
        <taxon>Actinopterygii</taxon>
        <taxon>Neopterygii</taxon>
        <taxon>Teleostei</taxon>
        <taxon>Neoteleostei</taxon>
        <taxon>Acanthomorphata</taxon>
        <taxon>Gobiaria</taxon>
        <taxon>Gobiiformes</taxon>
        <taxon>Gobioidei</taxon>
        <taxon>Gobiidae</taxon>
        <taxon>Gobionellinae</taxon>
        <taxon>Mugilogobius</taxon>
    </lineage>
</organism>
<proteinExistence type="predicted"/>
<gene>
    <name evidence="2" type="ORF">WMY93_028667</name>
</gene>